<name>A0A2T0SWT6_9PSEU</name>
<dbReference type="PANTHER" id="PTHR22642">
    <property type="entry name" value="IMIDAZOLONEPROPIONASE"/>
    <property type="match status" value="1"/>
</dbReference>
<dbReference type="Gene3D" id="3.20.20.140">
    <property type="entry name" value="Metal-dependent hydrolases"/>
    <property type="match status" value="1"/>
</dbReference>
<dbReference type="InterPro" id="IPR033932">
    <property type="entry name" value="YtcJ-like"/>
</dbReference>
<protein>
    <recommendedName>
        <fullName evidence="1">Amidohydrolase 3 domain-containing protein</fullName>
    </recommendedName>
</protein>
<reference evidence="2 3" key="1">
    <citation type="submission" date="2018-03" db="EMBL/GenBank/DDBJ databases">
        <title>Genomic Encyclopedia of Archaeal and Bacterial Type Strains, Phase II (KMG-II): from individual species to whole genera.</title>
        <authorList>
            <person name="Goeker M."/>
        </authorList>
    </citation>
    <scope>NUCLEOTIDE SEQUENCE [LARGE SCALE GENOMIC DNA]</scope>
    <source>
        <strain evidence="2 3">DSM 44720</strain>
    </source>
</reference>
<keyword evidence="3" id="KW-1185">Reference proteome</keyword>
<dbReference type="Gene3D" id="2.30.40.10">
    <property type="entry name" value="Urease, subunit C, domain 1"/>
    <property type="match status" value="1"/>
</dbReference>
<dbReference type="SUPFAM" id="SSF51556">
    <property type="entry name" value="Metallo-dependent hydrolases"/>
    <property type="match status" value="1"/>
</dbReference>
<evidence type="ECO:0000259" key="1">
    <source>
        <dbReference type="Pfam" id="PF07969"/>
    </source>
</evidence>
<feature type="domain" description="Amidohydrolase 3" evidence="1">
    <location>
        <begin position="41"/>
        <end position="523"/>
    </location>
</feature>
<sequence length="525" mass="55943">MIEADLLLTNADVVTLDGPDVRSVAILGDRVVALEDVPAKEVVDLDGATVVPGFHDAHNHMAWFGLTLSEVDLRVSDLDALYRAVQEKAATVAPGEWLVGAGYDQNKIGGHPTRAELDRVAPGRKVWLKHTSGHMCVVNTPVLEELGIASGPVEVVGGVVDTATGMLQEQAQQLVNSLVLPYSVDTLVDAIDRAGRQYLAEGITSCVEAGIGGGWIGKSPVEVAAYQAARDRGLLHVRVELMVAVDALRELSAHPDDGLSLGLDLGIRTGFGDDWLRIGPVKVFSDGSLIGHTSAMCQDFADTPGERGYLQGEAADLTETIIAAHRSGWRVATHAIGDAAIDLVLDAYETAARDHPRPSPRHRIEHFGVARPDQVRRAAELGVVPVPQGRFVNEIGDGMVTALGPERVKWAYRHRTLLDAGLVVPGSSDRPVVRGAPLLGMHDMVNQLTSSGASFNPDEAVTGREALRAYTLGSAHASHQEHLKGTITPGKLADLVVLSANPTTVDPGRIKDVEVLRTMIGGEFR</sequence>
<dbReference type="EMBL" id="PVTF01000009">
    <property type="protein sequence ID" value="PRY37886.1"/>
    <property type="molecule type" value="Genomic_DNA"/>
</dbReference>
<dbReference type="CDD" id="cd01300">
    <property type="entry name" value="YtcJ_like"/>
    <property type="match status" value="1"/>
</dbReference>
<dbReference type="Gene3D" id="3.10.310.70">
    <property type="match status" value="1"/>
</dbReference>
<organism evidence="2 3">
    <name type="scientific">Umezawaea tangerina</name>
    <dbReference type="NCBI Taxonomy" id="84725"/>
    <lineage>
        <taxon>Bacteria</taxon>
        <taxon>Bacillati</taxon>
        <taxon>Actinomycetota</taxon>
        <taxon>Actinomycetes</taxon>
        <taxon>Pseudonocardiales</taxon>
        <taxon>Pseudonocardiaceae</taxon>
        <taxon>Umezawaea</taxon>
    </lineage>
</organism>
<evidence type="ECO:0000313" key="3">
    <source>
        <dbReference type="Proteomes" id="UP000239494"/>
    </source>
</evidence>
<dbReference type="PANTHER" id="PTHR22642:SF2">
    <property type="entry name" value="PROTEIN LONG AFTER FAR-RED 3"/>
    <property type="match status" value="1"/>
</dbReference>
<dbReference type="RefSeq" id="WP_342749817.1">
    <property type="nucleotide sequence ID" value="NZ_PVTF01000009.1"/>
</dbReference>
<proteinExistence type="predicted"/>
<dbReference type="Proteomes" id="UP000239494">
    <property type="component" value="Unassembled WGS sequence"/>
</dbReference>
<dbReference type="SUPFAM" id="SSF51338">
    <property type="entry name" value="Composite domain of metallo-dependent hydrolases"/>
    <property type="match status" value="1"/>
</dbReference>
<gene>
    <name evidence="2" type="ORF">CLV43_109106</name>
</gene>
<dbReference type="AlphaFoldDB" id="A0A2T0SWT6"/>
<evidence type="ECO:0000313" key="2">
    <source>
        <dbReference type="EMBL" id="PRY37886.1"/>
    </source>
</evidence>
<comment type="caution">
    <text evidence="2">The sequence shown here is derived from an EMBL/GenBank/DDBJ whole genome shotgun (WGS) entry which is preliminary data.</text>
</comment>
<dbReference type="InterPro" id="IPR013108">
    <property type="entry name" value="Amidohydro_3"/>
</dbReference>
<dbReference type="GO" id="GO:0016810">
    <property type="term" value="F:hydrolase activity, acting on carbon-nitrogen (but not peptide) bonds"/>
    <property type="evidence" value="ECO:0007669"/>
    <property type="project" value="InterPro"/>
</dbReference>
<dbReference type="InterPro" id="IPR032466">
    <property type="entry name" value="Metal_Hydrolase"/>
</dbReference>
<dbReference type="InterPro" id="IPR011059">
    <property type="entry name" value="Metal-dep_hydrolase_composite"/>
</dbReference>
<accession>A0A2T0SWT6</accession>
<dbReference type="Pfam" id="PF07969">
    <property type="entry name" value="Amidohydro_3"/>
    <property type="match status" value="1"/>
</dbReference>